<keyword evidence="1" id="KW-0472">Membrane</keyword>
<protein>
    <submittedName>
        <fullName evidence="2">Membrane protein</fullName>
    </submittedName>
</protein>
<dbReference type="RefSeq" id="WP_036832622.1">
    <property type="nucleotide sequence ID" value="NZ_AVPG01000003.1"/>
</dbReference>
<organism evidence="2 3">
    <name type="scientific">Pontibacillus litoralis JSM 072002</name>
    <dbReference type="NCBI Taxonomy" id="1385512"/>
    <lineage>
        <taxon>Bacteria</taxon>
        <taxon>Bacillati</taxon>
        <taxon>Bacillota</taxon>
        <taxon>Bacilli</taxon>
        <taxon>Bacillales</taxon>
        <taxon>Bacillaceae</taxon>
        <taxon>Pontibacillus</taxon>
    </lineage>
</organism>
<dbReference type="OrthoDB" id="1100174at2"/>
<keyword evidence="3" id="KW-1185">Reference proteome</keyword>
<keyword evidence="1" id="KW-0812">Transmembrane</keyword>
<dbReference type="EMBL" id="AVPG01000003">
    <property type="protein sequence ID" value="KGX88216.1"/>
    <property type="molecule type" value="Genomic_DNA"/>
</dbReference>
<feature type="transmembrane region" description="Helical" evidence="1">
    <location>
        <begin position="91"/>
        <end position="112"/>
    </location>
</feature>
<reference evidence="2 3" key="1">
    <citation type="submission" date="2013-08" db="EMBL/GenBank/DDBJ databases">
        <authorList>
            <person name="Huang J."/>
            <person name="Wang G."/>
        </authorList>
    </citation>
    <scope>NUCLEOTIDE SEQUENCE [LARGE SCALE GENOMIC DNA]</scope>
    <source>
        <strain evidence="2 3">JSM 072002</strain>
    </source>
</reference>
<evidence type="ECO:0000256" key="1">
    <source>
        <dbReference type="SAM" id="Phobius"/>
    </source>
</evidence>
<keyword evidence="1" id="KW-1133">Transmembrane helix</keyword>
<feature type="transmembrane region" description="Helical" evidence="1">
    <location>
        <begin position="118"/>
        <end position="140"/>
    </location>
</feature>
<evidence type="ECO:0000313" key="2">
    <source>
        <dbReference type="EMBL" id="KGX88216.1"/>
    </source>
</evidence>
<dbReference type="STRING" id="1385512.N784_10840"/>
<name>A0A0A5G515_9BACI</name>
<feature type="transmembrane region" description="Helical" evidence="1">
    <location>
        <begin position="7"/>
        <end position="29"/>
    </location>
</feature>
<dbReference type="eggNOG" id="ENOG502ZR8H">
    <property type="taxonomic scope" value="Bacteria"/>
</dbReference>
<proteinExistence type="predicted"/>
<gene>
    <name evidence="2" type="ORF">N784_10840</name>
</gene>
<comment type="caution">
    <text evidence="2">The sequence shown here is derived from an EMBL/GenBank/DDBJ whole genome shotgun (WGS) entry which is preliminary data.</text>
</comment>
<accession>A0A0A5G515</accession>
<evidence type="ECO:0000313" key="3">
    <source>
        <dbReference type="Proteomes" id="UP000030401"/>
    </source>
</evidence>
<sequence length="158" mass="17255">MKRGMVIFLKVAVVVIGIVVGSLCAFALPPLATHTAELYPEFAYLHYPVLLGLYATVIPFFFALIQAWRLLKNIEINHAFSTLSISALGRIKYCAGIIGTFYVIGMIALMTQSALHPGIAIIGLVILFSSIVIMLFTAVLQQLLNGVVQMKTENDLTI</sequence>
<dbReference type="AlphaFoldDB" id="A0A0A5G515"/>
<dbReference type="InterPro" id="IPR021354">
    <property type="entry name" value="DUF2975"/>
</dbReference>
<dbReference type="Proteomes" id="UP000030401">
    <property type="component" value="Unassembled WGS sequence"/>
</dbReference>
<dbReference type="Pfam" id="PF11188">
    <property type="entry name" value="DUF2975"/>
    <property type="match status" value="1"/>
</dbReference>
<feature type="transmembrane region" description="Helical" evidence="1">
    <location>
        <begin position="49"/>
        <end position="71"/>
    </location>
</feature>